<dbReference type="AlphaFoldDB" id="A0A089PQ83"/>
<protein>
    <submittedName>
        <fullName evidence="1">Uncharacterized protein</fullName>
    </submittedName>
</protein>
<organism evidence="1 2">
    <name type="scientific">Pluralibacter gergoviae</name>
    <name type="common">Enterobacter gergoviae</name>
    <dbReference type="NCBI Taxonomy" id="61647"/>
    <lineage>
        <taxon>Bacteria</taxon>
        <taxon>Pseudomonadati</taxon>
        <taxon>Pseudomonadota</taxon>
        <taxon>Gammaproteobacteria</taxon>
        <taxon>Enterobacterales</taxon>
        <taxon>Enterobacteriaceae</taxon>
        <taxon>Pluralibacter</taxon>
    </lineage>
</organism>
<sequence length="220" mass="24572">MVVTDLEDIVSRLYKILVSPDTIPGLINGALTVPLDLGYLALGYFDTDSRSRHQTHRYRMSYAIRDDVLNYENIKNAVDTILEEFDKYLTTDRQDAAYRVVITAIAGRIIMSGIAAKIAGAALARVSFISAGKGAKVINSITMILLLGGMSERSIRASERLCYEAPEIYDLLRPHNYDLTYFLIEPAVQPFVDAIHVRQTQGQKAFNEIIDRLGDKLNDA</sequence>
<evidence type="ECO:0000313" key="2">
    <source>
        <dbReference type="Proteomes" id="UP000036196"/>
    </source>
</evidence>
<proteinExistence type="predicted"/>
<reference evidence="1 2" key="1">
    <citation type="submission" date="2015-05" db="EMBL/GenBank/DDBJ databases">
        <title>Genome sequences of Pluralibacter gergoviae.</title>
        <authorList>
            <person name="Greninger A.L."/>
            <person name="Miller S."/>
        </authorList>
    </citation>
    <scope>NUCLEOTIDE SEQUENCE [LARGE SCALE GENOMIC DNA]</scope>
    <source>
        <strain evidence="1 2">JS81F13</strain>
    </source>
</reference>
<keyword evidence="2" id="KW-1185">Reference proteome</keyword>
<dbReference type="KEGG" id="pge:LG71_22210"/>
<dbReference type="eggNOG" id="ENOG502ZCGY">
    <property type="taxonomic scope" value="Bacteria"/>
</dbReference>
<dbReference type="PATRIC" id="fig|61647.15.peg.5291"/>
<dbReference type="STRING" id="61647.LG71_22210"/>
<name>A0A089PQ83_PLUGE</name>
<comment type="caution">
    <text evidence="1">The sequence shown here is derived from an EMBL/GenBank/DDBJ whole genome shotgun (WGS) entry which is preliminary data.</text>
</comment>
<dbReference type="Proteomes" id="UP000036196">
    <property type="component" value="Unassembled WGS sequence"/>
</dbReference>
<accession>A0A089PQ83</accession>
<dbReference type="EMBL" id="LDZF01000008">
    <property type="protein sequence ID" value="KMK14118.1"/>
    <property type="molecule type" value="Genomic_DNA"/>
</dbReference>
<gene>
    <name evidence="1" type="ORF">ABW06_09620</name>
</gene>
<evidence type="ECO:0000313" key="1">
    <source>
        <dbReference type="EMBL" id="KMK14118.1"/>
    </source>
</evidence>
<dbReference type="RefSeq" id="WP_043085395.1">
    <property type="nucleotide sequence ID" value="NZ_CP009450.1"/>
</dbReference>